<dbReference type="InterPro" id="IPR036010">
    <property type="entry name" value="2Fe-2S_ferredoxin-like_sf"/>
</dbReference>
<dbReference type="PROSITE" id="PS51387">
    <property type="entry name" value="FAD_PCMH"/>
    <property type="match status" value="1"/>
</dbReference>
<evidence type="ECO:0000256" key="4">
    <source>
        <dbReference type="ARBA" id="ARBA00023002"/>
    </source>
</evidence>
<dbReference type="PROSITE" id="PS00197">
    <property type="entry name" value="2FE2S_FER_1"/>
    <property type="match status" value="1"/>
</dbReference>
<feature type="domain" description="2Fe-2S ferredoxin-type" evidence="6">
    <location>
        <begin position="3"/>
        <end position="88"/>
    </location>
</feature>
<dbReference type="GO" id="GO:0071949">
    <property type="term" value="F:FAD binding"/>
    <property type="evidence" value="ECO:0007669"/>
    <property type="project" value="InterPro"/>
</dbReference>
<dbReference type="SUPFAM" id="SSF55447">
    <property type="entry name" value="CO dehydrogenase flavoprotein C-terminal domain-like"/>
    <property type="match status" value="1"/>
</dbReference>
<evidence type="ECO:0000313" key="9">
    <source>
        <dbReference type="Proteomes" id="UP000183685"/>
    </source>
</evidence>
<dbReference type="Pfam" id="PF00941">
    <property type="entry name" value="FAD_binding_5"/>
    <property type="match status" value="1"/>
</dbReference>
<dbReference type="InterPro" id="IPR012675">
    <property type="entry name" value="Beta-grasp_dom_sf"/>
</dbReference>
<dbReference type="Gene3D" id="1.10.150.120">
    <property type="entry name" value="[2Fe-2S]-binding domain"/>
    <property type="match status" value="1"/>
</dbReference>
<reference evidence="8 9" key="1">
    <citation type="submission" date="2016-10" db="EMBL/GenBank/DDBJ databases">
        <authorList>
            <person name="de Groot N.N."/>
        </authorList>
    </citation>
    <scope>NUCLEOTIDE SEQUENCE [LARGE SCALE GENOMIC DNA]</scope>
    <source>
        <strain evidence="8 9">CGMCC 1.9109</strain>
    </source>
</reference>
<dbReference type="InterPro" id="IPR001041">
    <property type="entry name" value="2Fe-2S_ferredoxin-type"/>
</dbReference>
<dbReference type="Gene3D" id="3.30.43.10">
    <property type="entry name" value="Uridine Diphospho-n-acetylenolpyruvylglucosamine Reductase, domain 2"/>
    <property type="match status" value="1"/>
</dbReference>
<evidence type="ECO:0000256" key="5">
    <source>
        <dbReference type="ARBA" id="ARBA00023004"/>
    </source>
</evidence>
<name>A0A1G6UA77_9PROT</name>
<dbReference type="GO" id="GO:0004854">
    <property type="term" value="F:xanthine dehydrogenase activity"/>
    <property type="evidence" value="ECO:0007669"/>
    <property type="project" value="InterPro"/>
</dbReference>
<dbReference type="InterPro" id="IPR002888">
    <property type="entry name" value="2Fe-2S-bd"/>
</dbReference>
<dbReference type="InterPro" id="IPR036683">
    <property type="entry name" value="CO_DH_flav_C_dom_sf"/>
</dbReference>
<dbReference type="AlphaFoldDB" id="A0A1G6UA77"/>
<dbReference type="InterPro" id="IPR002346">
    <property type="entry name" value="Mopterin_DH_FAD-bd"/>
</dbReference>
<dbReference type="NCBIfam" id="TIGR02963">
    <property type="entry name" value="xanthine_xdhA"/>
    <property type="match status" value="1"/>
</dbReference>
<dbReference type="InterPro" id="IPR016169">
    <property type="entry name" value="FAD-bd_PCMH_sub2"/>
</dbReference>
<dbReference type="PANTHER" id="PTHR45444">
    <property type="entry name" value="XANTHINE DEHYDROGENASE"/>
    <property type="match status" value="1"/>
</dbReference>
<dbReference type="SUPFAM" id="SSF47741">
    <property type="entry name" value="CO dehydrogenase ISP C-domain like"/>
    <property type="match status" value="1"/>
</dbReference>
<dbReference type="Gene3D" id="3.10.20.30">
    <property type="match status" value="1"/>
</dbReference>
<dbReference type="STRING" id="637679.GCA_001550055_00387"/>
<proteinExistence type="predicted"/>
<dbReference type="Pfam" id="PF03450">
    <property type="entry name" value="CO_deh_flav_C"/>
    <property type="match status" value="1"/>
</dbReference>
<evidence type="ECO:0000313" key="8">
    <source>
        <dbReference type="EMBL" id="SDD37455.1"/>
    </source>
</evidence>
<dbReference type="GO" id="GO:0005506">
    <property type="term" value="F:iron ion binding"/>
    <property type="evidence" value="ECO:0007669"/>
    <property type="project" value="InterPro"/>
</dbReference>
<evidence type="ECO:0000259" key="6">
    <source>
        <dbReference type="PROSITE" id="PS51085"/>
    </source>
</evidence>
<keyword evidence="5" id="KW-0408">Iron</keyword>
<evidence type="ECO:0000259" key="7">
    <source>
        <dbReference type="PROSITE" id="PS51387"/>
    </source>
</evidence>
<evidence type="ECO:0000256" key="1">
    <source>
        <dbReference type="ARBA" id="ARBA00022630"/>
    </source>
</evidence>
<dbReference type="PROSITE" id="PS51085">
    <property type="entry name" value="2FE2S_FER_2"/>
    <property type="match status" value="1"/>
</dbReference>
<dbReference type="EMBL" id="FNAK01000001">
    <property type="protein sequence ID" value="SDD37455.1"/>
    <property type="molecule type" value="Genomic_DNA"/>
</dbReference>
<dbReference type="InterPro" id="IPR005107">
    <property type="entry name" value="CO_DH_flav_C"/>
</dbReference>
<dbReference type="InterPro" id="IPR016208">
    <property type="entry name" value="Ald_Oxase/xanthine_DH-like"/>
</dbReference>
<keyword evidence="9" id="KW-1185">Reference proteome</keyword>
<keyword evidence="3" id="KW-0274">FAD</keyword>
<evidence type="ECO:0000256" key="2">
    <source>
        <dbReference type="ARBA" id="ARBA00022723"/>
    </source>
</evidence>
<dbReference type="SUPFAM" id="SSF56176">
    <property type="entry name" value="FAD-binding/transporter-associated domain-like"/>
    <property type="match status" value="1"/>
</dbReference>
<dbReference type="Gene3D" id="3.30.390.50">
    <property type="entry name" value="CO dehydrogenase flavoprotein, C-terminal domain"/>
    <property type="match status" value="1"/>
</dbReference>
<dbReference type="InterPro" id="IPR016166">
    <property type="entry name" value="FAD-bd_PCMH"/>
</dbReference>
<protein>
    <submittedName>
        <fullName evidence="8">Xanthine dehydrogenase small subunit</fullName>
    </submittedName>
</protein>
<dbReference type="InterPro" id="IPR016167">
    <property type="entry name" value="FAD-bd_PCMH_sub1"/>
</dbReference>
<dbReference type="RefSeq" id="WP_068308299.1">
    <property type="nucleotide sequence ID" value="NZ_FNAK01000001.1"/>
</dbReference>
<keyword evidence="2" id="KW-0479">Metal-binding</keyword>
<evidence type="ECO:0000256" key="3">
    <source>
        <dbReference type="ARBA" id="ARBA00022827"/>
    </source>
</evidence>
<dbReference type="Pfam" id="PF00111">
    <property type="entry name" value="Fer2"/>
    <property type="match status" value="1"/>
</dbReference>
<dbReference type="Proteomes" id="UP000183685">
    <property type="component" value="Unassembled WGS sequence"/>
</dbReference>
<dbReference type="InterPro" id="IPR036884">
    <property type="entry name" value="2Fe-2S-bd_dom_sf"/>
</dbReference>
<dbReference type="InterPro" id="IPR014307">
    <property type="entry name" value="Xanthine_DH_ssu"/>
</dbReference>
<dbReference type="OrthoDB" id="9792018at2"/>
<feature type="domain" description="FAD-binding PCMH-type" evidence="7">
    <location>
        <begin position="196"/>
        <end position="369"/>
    </location>
</feature>
<organism evidence="8 9">
    <name type="scientific">Kordiimonas lacus</name>
    <dbReference type="NCBI Taxonomy" id="637679"/>
    <lineage>
        <taxon>Bacteria</taxon>
        <taxon>Pseudomonadati</taxon>
        <taxon>Pseudomonadota</taxon>
        <taxon>Alphaproteobacteria</taxon>
        <taxon>Kordiimonadales</taxon>
        <taxon>Kordiimonadaceae</taxon>
        <taxon>Kordiimonas</taxon>
    </lineage>
</organism>
<dbReference type="InterPro" id="IPR006058">
    <property type="entry name" value="2Fe2S_fd_BS"/>
</dbReference>
<accession>A0A1G6UA77</accession>
<sequence length="492" mass="53142">MYGTVRFLLDGELYELVNPDPTETVLGFLRYKLARTGTKEGCAEGDCGACTVVIGEVVDEEMRYRAVNACILFLPTLDGKELITVESLKAKDGTLHPVQQAIVDTHGSQCGFCTPGFVMSLYAMYEDGGPATRERLNDTLAGNLCRCTGYGPLVEAGMRAQEARVPVDHMALKDKIESLIALKRHETLELTAKDPVSGGEKKYFAPVTMDALADLVEAYPDATILAGGTDVGLWVTKMHKELSVVIYTGAVAALKETRESGESVEIGAGVSVSDGMALLGKYYPDMGELYRRFASVQIRNSGTIGGNIANGSPIGDSPPALIAVGAQLVLRKGAAERTMPLEDYFIEYGKQDRAPGEFVARIIVPKPVENQRFRTYKISKRFDQDISAVCGAFGLTIVDGIVEDARIAFGGMAATPKRATAAETALVGKEWTAEAVEAAMEAMTQDYAPISDMRASADYRMQVAQNLLMKAFVETTEQTDTRLVGDKELAHV</sequence>
<dbReference type="PANTHER" id="PTHR45444:SF3">
    <property type="entry name" value="XANTHINE DEHYDROGENASE"/>
    <property type="match status" value="1"/>
</dbReference>
<dbReference type="GO" id="GO:0051537">
    <property type="term" value="F:2 iron, 2 sulfur cluster binding"/>
    <property type="evidence" value="ECO:0007669"/>
    <property type="project" value="InterPro"/>
</dbReference>
<gene>
    <name evidence="8" type="ORF">SAMN04488071_0503</name>
</gene>
<dbReference type="InterPro" id="IPR036318">
    <property type="entry name" value="FAD-bd_PCMH-like_sf"/>
</dbReference>
<dbReference type="PIRSF" id="PIRSF036557">
    <property type="entry name" value="XdhA_RC"/>
    <property type="match status" value="1"/>
</dbReference>
<dbReference type="InterPro" id="IPR012175">
    <property type="entry name" value="Xanth_DH_ssu_bac"/>
</dbReference>
<dbReference type="SMART" id="SM01092">
    <property type="entry name" value="CO_deh_flav_C"/>
    <property type="match status" value="1"/>
</dbReference>
<dbReference type="CDD" id="cd00207">
    <property type="entry name" value="fer2"/>
    <property type="match status" value="1"/>
</dbReference>
<keyword evidence="1" id="KW-0285">Flavoprotein</keyword>
<dbReference type="SUPFAM" id="SSF54292">
    <property type="entry name" value="2Fe-2S ferredoxin-like"/>
    <property type="match status" value="1"/>
</dbReference>
<dbReference type="Gene3D" id="3.30.465.10">
    <property type="match status" value="1"/>
</dbReference>
<keyword evidence="4" id="KW-0560">Oxidoreductase</keyword>
<dbReference type="Pfam" id="PF01799">
    <property type="entry name" value="Fer2_2"/>
    <property type="match status" value="1"/>
</dbReference>